<dbReference type="EMBL" id="JAQQBR010001834">
    <property type="protein sequence ID" value="KAK0161743.1"/>
    <property type="molecule type" value="Genomic_DNA"/>
</dbReference>
<evidence type="ECO:0000313" key="5">
    <source>
        <dbReference type="EMBL" id="KAK0161743.1"/>
    </source>
</evidence>
<feature type="domain" description="SAP" evidence="4">
    <location>
        <begin position="7"/>
        <end position="41"/>
    </location>
</feature>
<dbReference type="InterPro" id="IPR036361">
    <property type="entry name" value="SAP_dom_sf"/>
</dbReference>
<comment type="caution">
    <text evidence="5">The sequence shown here is derived from an EMBL/GenBank/DDBJ whole genome shotgun (WGS) entry which is preliminary data.</text>
</comment>
<dbReference type="SUPFAM" id="SSF68906">
    <property type="entry name" value="SAP domain"/>
    <property type="match status" value="1"/>
</dbReference>
<evidence type="ECO:0000313" key="6">
    <source>
        <dbReference type="Proteomes" id="UP001168972"/>
    </source>
</evidence>
<feature type="compositionally biased region" description="Acidic residues" evidence="3">
    <location>
        <begin position="54"/>
        <end position="71"/>
    </location>
</feature>
<dbReference type="Pfam" id="PF02037">
    <property type="entry name" value="SAP"/>
    <property type="match status" value="1"/>
</dbReference>
<dbReference type="PANTHER" id="PTHR46551">
    <property type="entry name" value="SAP DOMAIN-CONTAINING RIBONUCLEOPROTEIN"/>
    <property type="match status" value="1"/>
</dbReference>
<dbReference type="Proteomes" id="UP001168972">
    <property type="component" value="Unassembled WGS sequence"/>
</dbReference>
<dbReference type="AlphaFoldDB" id="A0AA39F2J1"/>
<dbReference type="SMART" id="SM00513">
    <property type="entry name" value="SAP"/>
    <property type="match status" value="1"/>
</dbReference>
<dbReference type="Gene3D" id="1.10.720.30">
    <property type="entry name" value="SAP domain"/>
    <property type="match status" value="1"/>
</dbReference>
<dbReference type="GO" id="GO:0005634">
    <property type="term" value="C:nucleus"/>
    <property type="evidence" value="ECO:0007669"/>
    <property type="project" value="TreeGrafter"/>
</dbReference>
<accession>A0AA39F2J1</accession>
<keyword evidence="1" id="KW-0597">Phosphoprotein</keyword>
<protein>
    <recommendedName>
        <fullName evidence="4">SAP domain-containing protein</fullName>
    </recommendedName>
</protein>
<reference evidence="5" key="1">
    <citation type="journal article" date="2023" name="bioRxiv">
        <title>Scaffold-level genome assemblies of two parasitoid biocontrol wasps reveal the parthenogenesis mechanism and an associated novel virus.</title>
        <authorList>
            <person name="Inwood S."/>
            <person name="Skelly J."/>
            <person name="Guhlin J."/>
            <person name="Harrop T."/>
            <person name="Goldson S."/>
            <person name="Dearden P."/>
        </authorList>
    </citation>
    <scope>NUCLEOTIDE SEQUENCE</scope>
    <source>
        <strain evidence="5">Lincoln</strain>
        <tissue evidence="5">Whole body</tissue>
    </source>
</reference>
<evidence type="ECO:0000259" key="4">
    <source>
        <dbReference type="SMART" id="SM00513"/>
    </source>
</evidence>
<evidence type="ECO:0000256" key="3">
    <source>
        <dbReference type="SAM" id="MobiDB-lite"/>
    </source>
</evidence>
<gene>
    <name evidence="5" type="ORF">PV327_008161</name>
</gene>
<evidence type="ECO:0000256" key="2">
    <source>
        <dbReference type="ARBA" id="ARBA00046328"/>
    </source>
</evidence>
<reference evidence="5" key="2">
    <citation type="submission" date="2023-03" db="EMBL/GenBank/DDBJ databases">
        <authorList>
            <person name="Inwood S.N."/>
            <person name="Skelly J.G."/>
            <person name="Guhlin J."/>
            <person name="Harrop T.W.R."/>
            <person name="Goldson S.G."/>
            <person name="Dearden P.K."/>
        </authorList>
    </citation>
    <scope>NUCLEOTIDE SEQUENCE</scope>
    <source>
        <strain evidence="5">Lincoln</strain>
        <tissue evidence="5">Whole body</tissue>
    </source>
</reference>
<proteinExistence type="inferred from homology"/>
<name>A0AA39F2J1_MICHY</name>
<sequence>MLTDEDVKTMKVVKLKAELQRRQLPLYGEKADLQARLRAALLLQKARSSQQSDQNDEANDNDENEDEDEVSNESYAEAVEDTSQIDQSAQVNERQPMLTFKDIEESME</sequence>
<feature type="region of interest" description="Disordered" evidence="3">
    <location>
        <begin position="45"/>
        <end position="108"/>
    </location>
</feature>
<keyword evidence="6" id="KW-1185">Reference proteome</keyword>
<dbReference type="InterPro" id="IPR003034">
    <property type="entry name" value="SAP_dom"/>
</dbReference>
<organism evidence="5 6">
    <name type="scientific">Microctonus hyperodae</name>
    <name type="common">Parasitoid wasp</name>
    <dbReference type="NCBI Taxonomy" id="165561"/>
    <lineage>
        <taxon>Eukaryota</taxon>
        <taxon>Metazoa</taxon>
        <taxon>Ecdysozoa</taxon>
        <taxon>Arthropoda</taxon>
        <taxon>Hexapoda</taxon>
        <taxon>Insecta</taxon>
        <taxon>Pterygota</taxon>
        <taxon>Neoptera</taxon>
        <taxon>Endopterygota</taxon>
        <taxon>Hymenoptera</taxon>
        <taxon>Apocrita</taxon>
        <taxon>Ichneumonoidea</taxon>
        <taxon>Braconidae</taxon>
        <taxon>Euphorinae</taxon>
        <taxon>Microctonus</taxon>
    </lineage>
</organism>
<dbReference type="GO" id="GO:0016973">
    <property type="term" value="P:poly(A)+ mRNA export from nucleus"/>
    <property type="evidence" value="ECO:0007669"/>
    <property type="project" value="TreeGrafter"/>
</dbReference>
<feature type="compositionally biased region" description="Polar residues" evidence="3">
    <location>
        <begin position="81"/>
        <end position="93"/>
    </location>
</feature>
<evidence type="ECO:0000256" key="1">
    <source>
        <dbReference type="ARBA" id="ARBA00022553"/>
    </source>
</evidence>
<dbReference type="PANTHER" id="PTHR46551:SF1">
    <property type="entry name" value="SAP DOMAIN-CONTAINING RIBONUCLEOPROTEIN"/>
    <property type="match status" value="1"/>
</dbReference>
<dbReference type="InterPro" id="IPR052240">
    <property type="entry name" value="SAP_domain_ribonucleoprotein"/>
</dbReference>
<comment type="similarity">
    <text evidence="2">Belongs to the SAP domain-containing ribonucleoprotein family.</text>
</comment>